<evidence type="ECO:0000256" key="1">
    <source>
        <dbReference type="SAM" id="MobiDB-lite"/>
    </source>
</evidence>
<protein>
    <submittedName>
        <fullName evidence="2">Uncharacterized protein</fullName>
    </submittedName>
</protein>
<dbReference type="KEGG" id="mhl:MHLP_02690"/>
<dbReference type="Proteomes" id="UP000006502">
    <property type="component" value="Chromosome"/>
</dbReference>
<sequence length="156" mass="17050">MLLEGVTGIAKLVVGSTVVAGAIGGSYAALNSSQSERMSPNEFVVKVTGTPQDQQYKITCDKAESGPLYLRLESTYEEYKFFCRKTGNEGKLYGSFAEGNSKNELSCEYKHKNNYECTYTPAAGGVNKNLKKVTTDRATGSEKPLLELRPDDRGNQ</sequence>
<reference evidence="3" key="2">
    <citation type="submission" date="2012-07" db="EMBL/GenBank/DDBJ databases">
        <title>Complete genome sequence of 'Candidatus Mycoplasma haemolamae'.</title>
        <authorList>
            <person name="Guimaraes A.M.S."/>
            <person name="Toth B."/>
            <person name="Santos A.P."/>
            <person name="Nascimento N.C."/>
            <person name="Sojka J.E."/>
            <person name="Messick J.B."/>
        </authorList>
    </citation>
    <scope>NUCLEOTIDE SEQUENCE [LARGE SCALE GENOMIC DNA]</scope>
    <source>
        <strain evidence="3">Purdue</strain>
    </source>
</reference>
<name>I7BJS5_MYCHA</name>
<dbReference type="EMBL" id="CP003731">
    <property type="protein sequence ID" value="AFO52118.1"/>
    <property type="molecule type" value="Genomic_DNA"/>
</dbReference>
<proteinExistence type="predicted"/>
<dbReference type="STRING" id="1212765.MHLP_02690"/>
<organism evidence="2 3">
    <name type="scientific">Mycoplasma haematolamae (strain Purdue)</name>
    <dbReference type="NCBI Taxonomy" id="1212765"/>
    <lineage>
        <taxon>Bacteria</taxon>
        <taxon>Bacillati</taxon>
        <taxon>Mycoplasmatota</taxon>
        <taxon>Mollicutes</taxon>
        <taxon>Mycoplasmataceae</taxon>
        <taxon>Mycoplasma</taxon>
    </lineage>
</organism>
<keyword evidence="3" id="KW-1185">Reference proteome</keyword>
<feature type="region of interest" description="Disordered" evidence="1">
    <location>
        <begin position="133"/>
        <end position="156"/>
    </location>
</feature>
<feature type="compositionally biased region" description="Basic and acidic residues" evidence="1">
    <location>
        <begin position="144"/>
        <end position="156"/>
    </location>
</feature>
<dbReference type="PATRIC" id="fig|1212765.3.peg.605"/>
<evidence type="ECO:0000313" key="2">
    <source>
        <dbReference type="EMBL" id="AFO52118.1"/>
    </source>
</evidence>
<dbReference type="AlphaFoldDB" id="I7BJS5"/>
<gene>
    <name evidence="2" type="ordered locus">MHLP_02690</name>
</gene>
<reference evidence="2 3" key="1">
    <citation type="journal article" date="2012" name="J. Bacteriol.">
        <title>Genome Sequence of "Candidatus Mycoplasma haemolamae" Strain Purdue, a Red Blood Cell Pathogen of Alpacas (Vicugna pacos) and Llamas (Lama glama).</title>
        <authorList>
            <person name="Guimaraes A.M."/>
            <person name="Toth B."/>
            <person name="Santos A.P."/>
            <person name="do Nascimento N.C."/>
            <person name="Kritchevsky J.E."/>
            <person name="Messick J.B."/>
        </authorList>
    </citation>
    <scope>NUCLEOTIDE SEQUENCE [LARGE SCALE GENOMIC DNA]</scope>
    <source>
        <strain evidence="2 3">Purdue</strain>
    </source>
</reference>
<dbReference type="HOGENOM" id="CLU_139731_0_0_14"/>
<evidence type="ECO:0000313" key="3">
    <source>
        <dbReference type="Proteomes" id="UP000006502"/>
    </source>
</evidence>
<accession>I7BJS5</accession>